<name>A0A3B0ZM03_9ZZZZ</name>
<dbReference type="AlphaFoldDB" id="A0A3B0ZM03"/>
<reference evidence="1" key="1">
    <citation type="submission" date="2018-06" db="EMBL/GenBank/DDBJ databases">
        <authorList>
            <person name="Zhirakovskaya E."/>
        </authorList>
    </citation>
    <scope>NUCLEOTIDE SEQUENCE</scope>
</reference>
<proteinExistence type="predicted"/>
<sequence length="220" mass="24350">MMKIGYRTIATRFLALVGFITLCLIATAAGLWFYMVPAGSAAITTPLEKNLTNVRYFKDVNDLPLVKSEMVQVVKVKVLSESPKTAVFEILYDSKESARMDDVWVSASISHDSGWPLMHYYIPAKASAGRGEVAIVELGVSDEAKSALLASNAITISFYSGGHSPFHEVKYEYQRIWCRNTMGISDLWKQPYPAEKGSKYSINGTRTVSRLCLAENTSSD</sequence>
<organism evidence="1">
    <name type="scientific">hydrothermal vent metagenome</name>
    <dbReference type="NCBI Taxonomy" id="652676"/>
    <lineage>
        <taxon>unclassified sequences</taxon>
        <taxon>metagenomes</taxon>
        <taxon>ecological metagenomes</taxon>
    </lineage>
</organism>
<gene>
    <name evidence="1" type="ORF">MNBD_GAMMA18-2498</name>
</gene>
<protein>
    <submittedName>
        <fullName evidence="1">Uncharacterized protein</fullName>
    </submittedName>
</protein>
<accession>A0A3B0ZM03</accession>
<evidence type="ECO:0000313" key="1">
    <source>
        <dbReference type="EMBL" id="VAW90210.1"/>
    </source>
</evidence>
<dbReference type="EMBL" id="UOFP01000315">
    <property type="protein sequence ID" value="VAW90210.1"/>
    <property type="molecule type" value="Genomic_DNA"/>
</dbReference>